<dbReference type="Proteomes" id="UP000077154">
    <property type="component" value="Unassembled WGS sequence"/>
</dbReference>
<reference evidence="6" key="1">
    <citation type="submission" date="2016-03" db="EMBL/GenBank/DDBJ databases">
        <title>Updated assembly of Pseudogymnoascus destructans, the fungus causing white-nose syndrome of bats.</title>
        <authorList>
            <person name="Palmer J.M."/>
            <person name="Drees K.P."/>
            <person name="Foster J.T."/>
            <person name="Lindner D.L."/>
        </authorList>
    </citation>
    <scope>NUCLEOTIDE SEQUENCE [LARGE SCALE GENOMIC DNA]</scope>
    <source>
        <strain evidence="6">20631-21</strain>
    </source>
</reference>
<dbReference type="GeneID" id="36289624"/>
<feature type="domain" description="Ketopantoate reductase C-terminal" evidence="5">
    <location>
        <begin position="206"/>
        <end position="325"/>
    </location>
</feature>
<dbReference type="InterPro" id="IPR013752">
    <property type="entry name" value="KPA_reductase"/>
</dbReference>
<dbReference type="Pfam" id="PF08546">
    <property type="entry name" value="ApbA_C"/>
    <property type="match status" value="1"/>
</dbReference>
<dbReference type="InterPro" id="IPR013328">
    <property type="entry name" value="6PGD_dom2"/>
</dbReference>
<dbReference type="GO" id="GO:0008677">
    <property type="term" value="F:2-dehydropantoate 2-reductase activity"/>
    <property type="evidence" value="ECO:0007669"/>
    <property type="project" value="InterPro"/>
</dbReference>
<dbReference type="PANTHER" id="PTHR21708:SF30">
    <property type="entry name" value="2-DEHYDROPANTOATE 2-REDUCTASE-RELATED"/>
    <property type="match status" value="1"/>
</dbReference>
<dbReference type="VEuPathDB" id="FungiDB:GMDG_02774"/>
<evidence type="ECO:0008006" key="7">
    <source>
        <dbReference type="Google" id="ProtNLM"/>
    </source>
</evidence>
<evidence type="ECO:0000256" key="3">
    <source>
        <dbReference type="ARBA" id="ARBA00023002"/>
    </source>
</evidence>
<dbReference type="InterPro" id="IPR051402">
    <property type="entry name" value="KPR-Related"/>
</dbReference>
<organism evidence="6">
    <name type="scientific">Pseudogymnoascus destructans</name>
    <dbReference type="NCBI Taxonomy" id="655981"/>
    <lineage>
        <taxon>Eukaryota</taxon>
        <taxon>Fungi</taxon>
        <taxon>Dikarya</taxon>
        <taxon>Ascomycota</taxon>
        <taxon>Pezizomycotina</taxon>
        <taxon>Leotiomycetes</taxon>
        <taxon>Thelebolales</taxon>
        <taxon>Thelebolaceae</taxon>
        <taxon>Pseudogymnoascus</taxon>
    </lineage>
</organism>
<accession>A0A177A900</accession>
<feature type="domain" description="Ketopantoate reductase N-terminal" evidence="4">
    <location>
        <begin position="10"/>
        <end position="169"/>
    </location>
</feature>
<keyword evidence="3" id="KW-0560">Oxidoreductase</keyword>
<dbReference type="GO" id="GO:0015940">
    <property type="term" value="P:pantothenate biosynthetic process"/>
    <property type="evidence" value="ECO:0007669"/>
    <property type="project" value="InterPro"/>
</dbReference>
<evidence type="ECO:0000259" key="4">
    <source>
        <dbReference type="Pfam" id="PF02558"/>
    </source>
</evidence>
<evidence type="ECO:0000256" key="1">
    <source>
        <dbReference type="ARBA" id="ARBA00007870"/>
    </source>
</evidence>
<dbReference type="FunFam" id="1.10.1040.10:FF:000017">
    <property type="entry name" value="2-dehydropantoate 2-reductase"/>
    <property type="match status" value="1"/>
</dbReference>
<keyword evidence="2" id="KW-0521">NADP</keyword>
<protein>
    <recommendedName>
        <fullName evidence="7">2-dehydropantoate 2-reductase</fullName>
    </recommendedName>
</protein>
<sequence>MGSNTPKCNVCLIGSGGVGTIGSVVLENSGRAHVTAVLRSKYKIVSEKGWDIESVDHGTLKGWKPSRIVATVSEAALPPSGTEAQHYDYVFVSTKQLPDSYSVAEMIRPVVTPGVTAIVLIQNGLDIELPIIEAFPKNTVISGVSVIGSRTVGENGIAHIGSERNIMGPHFHDGLDRETQIRQGTEFVAMYDSGGPGIVSLDLDMPKARWYKLLWNGTFNTLCALMKMDVGEVQSSKGRESLLVPMMRELVAIAKEDGVELPEAAIQKLAYGLPDDCPYRPSMLVDVEQGRLMEIEVILGNALKKAEKYGVSAPKCSTVYELLKMEQWRIQQDLSGVVKAKPSKVDGTSLF</sequence>
<dbReference type="PANTHER" id="PTHR21708">
    <property type="entry name" value="PROBABLE 2-DEHYDROPANTOATE 2-REDUCTASE"/>
    <property type="match status" value="1"/>
</dbReference>
<dbReference type="EMBL" id="KV441397">
    <property type="protein sequence ID" value="OAF58210.1"/>
    <property type="molecule type" value="Genomic_DNA"/>
</dbReference>
<dbReference type="SUPFAM" id="SSF48179">
    <property type="entry name" value="6-phosphogluconate dehydrogenase C-terminal domain-like"/>
    <property type="match status" value="1"/>
</dbReference>
<dbReference type="GO" id="GO:0005737">
    <property type="term" value="C:cytoplasm"/>
    <property type="evidence" value="ECO:0007669"/>
    <property type="project" value="TreeGrafter"/>
</dbReference>
<dbReference type="InterPro" id="IPR008927">
    <property type="entry name" value="6-PGluconate_DH-like_C_sf"/>
</dbReference>
<evidence type="ECO:0000313" key="6">
    <source>
        <dbReference type="EMBL" id="OAF58210.1"/>
    </source>
</evidence>
<proteinExistence type="inferred from homology"/>
<dbReference type="eggNOG" id="ENOG502QWBM">
    <property type="taxonomic scope" value="Eukaryota"/>
</dbReference>
<dbReference type="Gene3D" id="3.40.50.720">
    <property type="entry name" value="NAD(P)-binding Rossmann-like Domain"/>
    <property type="match status" value="1"/>
</dbReference>
<dbReference type="InterPro" id="IPR003710">
    <property type="entry name" value="ApbA"/>
</dbReference>
<dbReference type="Gene3D" id="1.10.1040.10">
    <property type="entry name" value="N-(1-d-carboxylethyl)-l-norvaline Dehydrogenase, domain 2"/>
    <property type="match status" value="1"/>
</dbReference>
<gene>
    <name evidence="6" type="ORF">VC83_06565</name>
</gene>
<dbReference type="Pfam" id="PF02558">
    <property type="entry name" value="ApbA"/>
    <property type="match status" value="1"/>
</dbReference>
<comment type="similarity">
    <text evidence="1">Belongs to the ketopantoate reductase family.</text>
</comment>
<dbReference type="NCBIfam" id="TIGR00745">
    <property type="entry name" value="apbA_panE"/>
    <property type="match status" value="1"/>
</dbReference>
<name>A0A177A900_9PEZI</name>
<dbReference type="OrthoDB" id="3609at2759"/>
<dbReference type="InterPro" id="IPR013332">
    <property type="entry name" value="KPR_N"/>
</dbReference>
<evidence type="ECO:0000256" key="2">
    <source>
        <dbReference type="ARBA" id="ARBA00022857"/>
    </source>
</evidence>
<dbReference type="RefSeq" id="XP_024323495.1">
    <property type="nucleotide sequence ID" value="XM_024470161.1"/>
</dbReference>
<dbReference type="AlphaFoldDB" id="A0A177A900"/>
<evidence type="ECO:0000259" key="5">
    <source>
        <dbReference type="Pfam" id="PF08546"/>
    </source>
</evidence>